<comment type="function">
    <text evidence="11">Binds preferentially double-stranded telomeric repeats, but may also bind to the single telomeric strand.</text>
</comment>
<protein>
    <recommendedName>
        <fullName evidence="17">MYB transcription factor</fullName>
    </recommendedName>
</protein>
<keyword evidence="10" id="KW-0539">Nucleus</keyword>
<feature type="domain" description="HTH myb-type" evidence="14">
    <location>
        <begin position="1"/>
        <end position="60"/>
    </location>
</feature>
<feature type="compositionally biased region" description="Low complexity" evidence="12">
    <location>
        <begin position="77"/>
        <end position="90"/>
    </location>
</feature>
<dbReference type="Gene3D" id="1.10.10.60">
    <property type="entry name" value="Homeodomain-like"/>
    <property type="match status" value="1"/>
</dbReference>
<dbReference type="PROSITE" id="PS51294">
    <property type="entry name" value="HTH_MYB"/>
    <property type="match status" value="1"/>
</dbReference>
<evidence type="ECO:0000313" key="16">
    <source>
        <dbReference type="EMBL" id="EEE55274.1"/>
    </source>
</evidence>
<dbReference type="AlphaFoldDB" id="B9EZ30"/>
<keyword evidence="8" id="KW-0238">DNA-binding</keyword>
<feature type="domain" description="H15" evidence="15">
    <location>
        <begin position="114"/>
        <end position="183"/>
    </location>
</feature>
<dbReference type="PROSITE" id="PS50090">
    <property type="entry name" value="MYB_LIKE"/>
    <property type="match status" value="1"/>
</dbReference>
<evidence type="ECO:0000256" key="7">
    <source>
        <dbReference type="ARBA" id="ARBA00023054"/>
    </source>
</evidence>
<dbReference type="GO" id="GO:0006334">
    <property type="term" value="P:nucleosome assembly"/>
    <property type="evidence" value="ECO:0007669"/>
    <property type="project" value="InterPro"/>
</dbReference>
<evidence type="ECO:0000256" key="8">
    <source>
        <dbReference type="ARBA" id="ARBA00023125"/>
    </source>
</evidence>
<dbReference type="InterPro" id="IPR001005">
    <property type="entry name" value="SANT/Myb"/>
</dbReference>
<dbReference type="FunFam" id="1.10.10.10:FF:000620">
    <property type="entry name" value="Homeodomain-like/winged-helix DNA-binding family protein"/>
    <property type="match status" value="1"/>
</dbReference>
<dbReference type="GO" id="GO:0003691">
    <property type="term" value="F:double-stranded telomeric DNA binding"/>
    <property type="evidence" value="ECO:0007669"/>
    <property type="project" value="InterPro"/>
</dbReference>
<keyword evidence="4" id="KW-0158">Chromosome</keyword>
<dbReference type="Pfam" id="PF00538">
    <property type="entry name" value="Linker_histone"/>
    <property type="match status" value="1"/>
</dbReference>
<evidence type="ECO:0000256" key="11">
    <source>
        <dbReference type="ARBA" id="ARBA00058078"/>
    </source>
</evidence>
<dbReference type="SMART" id="SM00717">
    <property type="entry name" value="SANT"/>
    <property type="match status" value="1"/>
</dbReference>
<evidence type="ECO:0000256" key="1">
    <source>
        <dbReference type="ARBA" id="ARBA00004574"/>
    </source>
</evidence>
<dbReference type="SUPFAM" id="SSF46785">
    <property type="entry name" value="Winged helix' DNA-binding domain"/>
    <property type="match status" value="1"/>
</dbReference>
<evidence type="ECO:0008006" key="17">
    <source>
        <dbReference type="Google" id="ProtNLM"/>
    </source>
</evidence>
<dbReference type="InterPro" id="IPR036388">
    <property type="entry name" value="WH-like_DNA-bd_sf"/>
</dbReference>
<dbReference type="Proteomes" id="UP000007752">
    <property type="component" value="Chromosome 1"/>
</dbReference>
<dbReference type="SMART" id="SM00526">
    <property type="entry name" value="H15"/>
    <property type="match status" value="1"/>
</dbReference>
<keyword evidence="9" id="KW-0804">Transcription</keyword>
<evidence type="ECO:0000256" key="10">
    <source>
        <dbReference type="ARBA" id="ARBA00023242"/>
    </source>
</evidence>
<evidence type="ECO:0000256" key="12">
    <source>
        <dbReference type="SAM" id="MobiDB-lite"/>
    </source>
</evidence>
<dbReference type="FunFam" id="1.10.10.60:FF:000168">
    <property type="entry name" value="Telomere repeat-binding factor 1"/>
    <property type="match status" value="1"/>
</dbReference>
<dbReference type="InterPro" id="IPR009057">
    <property type="entry name" value="Homeodomain-like_sf"/>
</dbReference>
<gene>
    <name evidence="16" type="ORF">OsJ_03198</name>
</gene>
<feature type="domain" description="Myb-like" evidence="13">
    <location>
        <begin position="5"/>
        <end position="57"/>
    </location>
</feature>
<reference evidence="16" key="1">
    <citation type="journal article" date="2005" name="PLoS Biol.">
        <title>The genomes of Oryza sativa: a history of duplications.</title>
        <authorList>
            <person name="Yu J."/>
            <person name="Wang J."/>
            <person name="Lin W."/>
            <person name="Li S."/>
            <person name="Li H."/>
            <person name="Zhou J."/>
            <person name="Ni P."/>
            <person name="Dong W."/>
            <person name="Hu S."/>
            <person name="Zeng C."/>
            <person name="Zhang J."/>
            <person name="Zhang Y."/>
            <person name="Li R."/>
            <person name="Xu Z."/>
            <person name="Li S."/>
            <person name="Li X."/>
            <person name="Zheng H."/>
            <person name="Cong L."/>
            <person name="Lin L."/>
            <person name="Yin J."/>
            <person name="Geng J."/>
            <person name="Li G."/>
            <person name="Shi J."/>
            <person name="Liu J."/>
            <person name="Lv H."/>
            <person name="Li J."/>
            <person name="Wang J."/>
            <person name="Deng Y."/>
            <person name="Ran L."/>
            <person name="Shi X."/>
            <person name="Wang X."/>
            <person name="Wu Q."/>
            <person name="Li C."/>
            <person name="Ren X."/>
            <person name="Wang J."/>
            <person name="Wang X."/>
            <person name="Li D."/>
            <person name="Liu D."/>
            <person name="Zhang X."/>
            <person name="Ji Z."/>
            <person name="Zhao W."/>
            <person name="Sun Y."/>
            <person name="Zhang Z."/>
            <person name="Bao J."/>
            <person name="Han Y."/>
            <person name="Dong L."/>
            <person name="Ji J."/>
            <person name="Chen P."/>
            <person name="Wu S."/>
            <person name="Liu J."/>
            <person name="Xiao Y."/>
            <person name="Bu D."/>
            <person name="Tan J."/>
            <person name="Yang L."/>
            <person name="Ye C."/>
            <person name="Zhang J."/>
            <person name="Xu J."/>
            <person name="Zhou Y."/>
            <person name="Yu Y."/>
            <person name="Zhang B."/>
            <person name="Zhuang S."/>
            <person name="Wei H."/>
            <person name="Liu B."/>
            <person name="Lei M."/>
            <person name="Yu H."/>
            <person name="Li Y."/>
            <person name="Xu H."/>
            <person name="Wei S."/>
            <person name="He X."/>
            <person name="Fang L."/>
            <person name="Zhang Z."/>
            <person name="Zhang Y."/>
            <person name="Huang X."/>
            <person name="Su Z."/>
            <person name="Tong W."/>
            <person name="Li J."/>
            <person name="Tong Z."/>
            <person name="Li S."/>
            <person name="Ye J."/>
            <person name="Wang L."/>
            <person name="Fang L."/>
            <person name="Lei T."/>
            <person name="Chen C."/>
            <person name="Chen H."/>
            <person name="Xu Z."/>
            <person name="Li H."/>
            <person name="Huang H."/>
            <person name="Zhang F."/>
            <person name="Xu H."/>
            <person name="Li N."/>
            <person name="Zhao C."/>
            <person name="Li S."/>
            <person name="Dong L."/>
            <person name="Huang Y."/>
            <person name="Li L."/>
            <person name="Xi Y."/>
            <person name="Qi Q."/>
            <person name="Li W."/>
            <person name="Zhang B."/>
            <person name="Hu W."/>
            <person name="Zhang Y."/>
            <person name="Tian X."/>
            <person name="Jiao Y."/>
            <person name="Liang X."/>
            <person name="Jin J."/>
            <person name="Gao L."/>
            <person name="Zheng W."/>
            <person name="Hao B."/>
            <person name="Liu S."/>
            <person name="Wang W."/>
            <person name="Yuan L."/>
            <person name="Cao M."/>
            <person name="McDermott J."/>
            <person name="Samudrala R."/>
            <person name="Wang J."/>
            <person name="Wong G.K."/>
            <person name="Yang H."/>
        </authorList>
    </citation>
    <scope>NUCLEOTIDE SEQUENCE [LARGE SCALE GENOMIC DNA]</scope>
</reference>
<reference evidence="16" key="2">
    <citation type="submission" date="2008-12" db="EMBL/GenBank/DDBJ databases">
        <title>Improved gene annotation of the rice (Oryza sativa) genomes.</title>
        <authorList>
            <person name="Wang J."/>
            <person name="Li R."/>
            <person name="Fan W."/>
            <person name="Huang Q."/>
            <person name="Zhang J."/>
            <person name="Zhou Y."/>
            <person name="Hu Y."/>
            <person name="Zi S."/>
            <person name="Li J."/>
            <person name="Ni P."/>
            <person name="Zheng H."/>
            <person name="Zhang Y."/>
            <person name="Zhao M."/>
            <person name="Hao Q."/>
            <person name="McDermott J."/>
            <person name="Samudrala R."/>
            <person name="Kristiansen K."/>
            <person name="Wong G.K.-S."/>
        </authorList>
    </citation>
    <scope>NUCLEOTIDE SEQUENCE</scope>
</reference>
<dbReference type="EMBL" id="CM000138">
    <property type="protein sequence ID" value="EEE55274.1"/>
    <property type="molecule type" value="Genomic_DNA"/>
</dbReference>
<name>B9EZ30_ORYSJ</name>
<dbReference type="PANTHER" id="PTHR46267:SF15">
    <property type="entry name" value="WINGED HELIX-TURN-HELIX TRANSCRIPTION REPRESSOR DNA-BINDING PROTEIN-RELATED"/>
    <property type="match status" value="1"/>
</dbReference>
<dbReference type="PANTHER" id="PTHR46267">
    <property type="entry name" value="SINGLE MYB HISTONE 4"/>
    <property type="match status" value="1"/>
</dbReference>
<dbReference type="Pfam" id="PF00249">
    <property type="entry name" value="Myb_DNA-binding"/>
    <property type="match status" value="1"/>
</dbReference>
<organism evidence="16">
    <name type="scientific">Oryza sativa subsp. japonica</name>
    <name type="common">Rice</name>
    <dbReference type="NCBI Taxonomy" id="39947"/>
    <lineage>
        <taxon>Eukaryota</taxon>
        <taxon>Viridiplantae</taxon>
        <taxon>Streptophyta</taxon>
        <taxon>Embryophyta</taxon>
        <taxon>Tracheophyta</taxon>
        <taxon>Spermatophyta</taxon>
        <taxon>Magnoliopsida</taxon>
        <taxon>Liliopsida</taxon>
        <taxon>Poales</taxon>
        <taxon>Poaceae</taxon>
        <taxon>BOP clade</taxon>
        <taxon>Oryzoideae</taxon>
        <taxon>Oryzeae</taxon>
        <taxon>Oryzinae</taxon>
        <taxon>Oryza</taxon>
        <taxon>Oryza sativa</taxon>
    </lineage>
</organism>
<keyword evidence="5" id="KW-0779">Telomere</keyword>
<evidence type="ECO:0000256" key="9">
    <source>
        <dbReference type="ARBA" id="ARBA00023163"/>
    </source>
</evidence>
<evidence type="ECO:0000256" key="5">
    <source>
        <dbReference type="ARBA" id="ARBA00022895"/>
    </source>
</evidence>
<evidence type="ECO:0000256" key="3">
    <source>
        <dbReference type="ARBA" id="ARBA00011414"/>
    </source>
</evidence>
<dbReference type="SUPFAM" id="SSF46689">
    <property type="entry name" value="Homeodomain-like"/>
    <property type="match status" value="1"/>
</dbReference>
<keyword evidence="7" id="KW-0175">Coiled coil</keyword>
<dbReference type="GO" id="GO:0000781">
    <property type="term" value="C:chromosome, telomeric region"/>
    <property type="evidence" value="ECO:0007669"/>
    <property type="project" value="UniProtKB-SubCell"/>
</dbReference>
<sequence length="307" mass="33477">MGAPKQKWTSEEEEALRRGVLKHGPGKWRTIQKDPEFSPVLSSRSNIDLKDKWRNLSFSASGLGSRDKLKVPRIKGPSSSTSPSSQTPLLVLPPNKVAEASPSADPEKSSQDVKIPKYSSMVIEALCEIGDPNGFRNVDAICHYIEQRHEVQANFRRLLTAKLRRLIAAKKIEKIDRSYRITESYAAKVSQANKSPSPKKDPAKPLKASQNLGSFAGTSPALEAAAAAAMKVADAEAKSHLANEHMTEAERIFKLAEETESLVTLATEIYERCSRGEILTIMQVAQSNFEFQSVSGNGSGTGSTVLA</sequence>
<evidence type="ECO:0000256" key="4">
    <source>
        <dbReference type="ARBA" id="ARBA00022454"/>
    </source>
</evidence>
<dbReference type="GO" id="GO:0005730">
    <property type="term" value="C:nucleolus"/>
    <property type="evidence" value="ECO:0007669"/>
    <property type="project" value="UniProtKB-SubCell"/>
</dbReference>
<dbReference type="InterPro" id="IPR036390">
    <property type="entry name" value="WH_DNA-bd_sf"/>
</dbReference>
<dbReference type="Gene3D" id="1.10.10.10">
    <property type="entry name" value="Winged helix-like DNA-binding domain superfamily/Winged helix DNA-binding domain"/>
    <property type="match status" value="1"/>
</dbReference>
<feature type="region of interest" description="Disordered" evidence="12">
    <location>
        <begin position="1"/>
        <end position="32"/>
    </location>
</feature>
<feature type="region of interest" description="Disordered" evidence="12">
    <location>
        <begin position="59"/>
        <end position="90"/>
    </location>
</feature>
<dbReference type="GO" id="GO:0000786">
    <property type="term" value="C:nucleosome"/>
    <property type="evidence" value="ECO:0007669"/>
    <property type="project" value="InterPro"/>
</dbReference>
<evidence type="ECO:0000256" key="6">
    <source>
        <dbReference type="ARBA" id="ARBA00023015"/>
    </source>
</evidence>
<dbReference type="CDD" id="cd11660">
    <property type="entry name" value="SANT_TRF"/>
    <property type="match status" value="1"/>
</dbReference>
<comment type="subunit">
    <text evidence="3">Forms a homodimer and heterodimers.</text>
</comment>
<evidence type="ECO:0000259" key="15">
    <source>
        <dbReference type="PROSITE" id="PS51504"/>
    </source>
</evidence>
<evidence type="ECO:0000259" key="14">
    <source>
        <dbReference type="PROSITE" id="PS51294"/>
    </source>
</evidence>
<dbReference type="InterPro" id="IPR044597">
    <property type="entry name" value="SMH1-6"/>
</dbReference>
<evidence type="ECO:0000256" key="2">
    <source>
        <dbReference type="ARBA" id="ARBA00004604"/>
    </source>
</evidence>
<accession>B9EZ30</accession>
<keyword evidence="6" id="KW-0805">Transcription regulation</keyword>
<proteinExistence type="predicted"/>
<feature type="region of interest" description="Disordered" evidence="12">
    <location>
        <begin position="190"/>
        <end position="210"/>
    </location>
</feature>
<dbReference type="InterPro" id="IPR005818">
    <property type="entry name" value="Histone_H1/H5_H15"/>
</dbReference>
<dbReference type="InterPro" id="IPR017930">
    <property type="entry name" value="Myb_dom"/>
</dbReference>
<dbReference type="PROSITE" id="PS51504">
    <property type="entry name" value="H15"/>
    <property type="match status" value="1"/>
</dbReference>
<evidence type="ECO:0000259" key="13">
    <source>
        <dbReference type="PROSITE" id="PS50090"/>
    </source>
</evidence>
<dbReference type="iPTMnet" id="B9EZ30"/>
<comment type="subcellular location">
    <subcellularLocation>
        <location evidence="1">Chromosome</location>
        <location evidence="1">Telomere</location>
    </subcellularLocation>
    <subcellularLocation>
        <location evidence="2">Nucleus</location>
        <location evidence="2">Nucleolus</location>
    </subcellularLocation>
</comment>